<reference evidence="2 3" key="1">
    <citation type="journal article" date="2011" name="Int. J. Syst. Evol. Microbiol.">
        <title>Description of Undibacterium oligocarboniphilum sp. nov., isolated from purified water, and Undibacterium pigrum strain CCUG 49012 as the type strain of Undibacterium parvum sp. nov., and emended descriptions of the genus Undibacterium and the species Undibacterium pigrum.</title>
        <authorList>
            <person name="Eder W."/>
            <person name="Wanner G."/>
            <person name="Ludwig W."/>
            <person name="Busse H.J."/>
            <person name="Ziemke-Kageler F."/>
            <person name="Lang E."/>
        </authorList>
    </citation>
    <scope>NUCLEOTIDE SEQUENCE [LARGE SCALE GENOMIC DNA]</scope>
    <source>
        <strain evidence="2 3">DSM 23061</strain>
    </source>
</reference>
<evidence type="ECO:0000313" key="2">
    <source>
        <dbReference type="EMBL" id="AZP11643.1"/>
    </source>
</evidence>
<feature type="transmembrane region" description="Helical" evidence="1">
    <location>
        <begin position="26"/>
        <end position="52"/>
    </location>
</feature>
<dbReference type="Proteomes" id="UP000275663">
    <property type="component" value="Chromosome"/>
</dbReference>
<protein>
    <submittedName>
        <fullName evidence="2">Uncharacterized protein</fullName>
    </submittedName>
</protein>
<dbReference type="KEGG" id="upv:EJN92_06315"/>
<sequence length="84" mass="9024">MQAQLVNTAVDIQAPKSSSKKISARIAGTAIAGLFLVGLILYFCVLNASWLFGMLRASLVFCVLIIALPCVGIVLRHLLPKKIN</sequence>
<dbReference type="EMBL" id="CP034464">
    <property type="protein sequence ID" value="AZP11643.1"/>
    <property type="molecule type" value="Genomic_DNA"/>
</dbReference>
<dbReference type="RefSeq" id="WP_126127028.1">
    <property type="nucleotide sequence ID" value="NZ_CP034464.1"/>
</dbReference>
<accession>A0A3Q9BPL7</accession>
<gene>
    <name evidence="2" type="ORF">EJN92_06315</name>
</gene>
<keyword evidence="1" id="KW-0472">Membrane</keyword>
<proteinExistence type="predicted"/>
<name>A0A3Q9BPL7_9BURK</name>
<keyword evidence="1" id="KW-0812">Transmembrane</keyword>
<keyword evidence="3" id="KW-1185">Reference proteome</keyword>
<feature type="transmembrane region" description="Helical" evidence="1">
    <location>
        <begin position="58"/>
        <end position="79"/>
    </location>
</feature>
<dbReference type="AlphaFoldDB" id="A0A3Q9BPL7"/>
<evidence type="ECO:0000313" key="3">
    <source>
        <dbReference type="Proteomes" id="UP000275663"/>
    </source>
</evidence>
<evidence type="ECO:0000256" key="1">
    <source>
        <dbReference type="SAM" id="Phobius"/>
    </source>
</evidence>
<organism evidence="2 3">
    <name type="scientific">Undibacterium parvum</name>
    <dbReference type="NCBI Taxonomy" id="401471"/>
    <lineage>
        <taxon>Bacteria</taxon>
        <taxon>Pseudomonadati</taxon>
        <taxon>Pseudomonadota</taxon>
        <taxon>Betaproteobacteria</taxon>
        <taxon>Burkholderiales</taxon>
        <taxon>Oxalobacteraceae</taxon>
        <taxon>Undibacterium</taxon>
    </lineage>
</organism>
<keyword evidence="1" id="KW-1133">Transmembrane helix</keyword>